<keyword evidence="2" id="KW-0863">Zinc-finger</keyword>
<feature type="domain" description="MULE transposase" evidence="5">
    <location>
        <begin position="178"/>
        <end position="243"/>
    </location>
</feature>
<evidence type="ECO:0000259" key="4">
    <source>
        <dbReference type="Pfam" id="PF04500"/>
    </source>
</evidence>
<protein>
    <submittedName>
        <fullName evidence="7">MULE transposase domain-containing protein</fullName>
    </submittedName>
</protein>
<dbReference type="InterPro" id="IPR018289">
    <property type="entry name" value="MULE_transposase_dom"/>
</dbReference>
<feature type="domain" description="FLYWCH-type" evidence="4">
    <location>
        <begin position="29"/>
        <end position="71"/>
    </location>
</feature>
<sequence>MAQQQMKLVPSSRKRKNGDVAFKGVLGNFIEEKRSADNITWVCKEKKKSQCNARLQTNMSMEVVNAAQNIHRNHVADCSKVKVMEAMAKLKQRVISTQESTSNIVNMTRHGTSVVSTVHLPLADLLRQKLCRQRVGELGEAMPADVQTMAIPHRFKFYQQKNFTTGHGIDKGELIIYTLPCLFALMPNRLTTTYYRRLLALRYSANLNPATCMTDFEEAAINAFREVWPDIQMSGCFFHLAQNQQKKLAQSTYRNKNLAIVVSEDLALYQQVKMICAMAFVPLADLDEVWDSLVKTMDHHLCPLFKYFNKYYIGKQLIGGGGGAMWLNFLVNYGICFNKRETACRAQTIRLKRFTSC</sequence>
<evidence type="ECO:0000259" key="5">
    <source>
        <dbReference type="Pfam" id="PF10551"/>
    </source>
</evidence>
<dbReference type="Gene3D" id="2.20.25.240">
    <property type="match status" value="1"/>
</dbReference>
<accession>A0A914X2V8</accession>
<proteinExistence type="predicted"/>
<keyword evidence="1" id="KW-0479">Metal-binding</keyword>
<evidence type="ECO:0000256" key="1">
    <source>
        <dbReference type="ARBA" id="ARBA00022723"/>
    </source>
</evidence>
<evidence type="ECO:0000313" key="6">
    <source>
        <dbReference type="Proteomes" id="UP000887566"/>
    </source>
</evidence>
<dbReference type="AlphaFoldDB" id="A0A914X2V8"/>
<dbReference type="Pfam" id="PF10551">
    <property type="entry name" value="MULE"/>
    <property type="match status" value="1"/>
</dbReference>
<keyword evidence="6" id="KW-1185">Reference proteome</keyword>
<reference evidence="7" key="1">
    <citation type="submission" date="2022-11" db="UniProtKB">
        <authorList>
            <consortium name="WormBaseParasite"/>
        </authorList>
    </citation>
    <scope>IDENTIFICATION</scope>
</reference>
<organism evidence="6 7">
    <name type="scientific">Plectus sambesii</name>
    <dbReference type="NCBI Taxonomy" id="2011161"/>
    <lineage>
        <taxon>Eukaryota</taxon>
        <taxon>Metazoa</taxon>
        <taxon>Ecdysozoa</taxon>
        <taxon>Nematoda</taxon>
        <taxon>Chromadorea</taxon>
        <taxon>Plectida</taxon>
        <taxon>Plectina</taxon>
        <taxon>Plectoidea</taxon>
        <taxon>Plectidae</taxon>
        <taxon>Plectus</taxon>
    </lineage>
</organism>
<dbReference type="Proteomes" id="UP000887566">
    <property type="component" value="Unplaced"/>
</dbReference>
<dbReference type="GO" id="GO:0008270">
    <property type="term" value="F:zinc ion binding"/>
    <property type="evidence" value="ECO:0007669"/>
    <property type="project" value="UniProtKB-KW"/>
</dbReference>
<evidence type="ECO:0000256" key="2">
    <source>
        <dbReference type="ARBA" id="ARBA00022771"/>
    </source>
</evidence>
<evidence type="ECO:0000256" key="3">
    <source>
        <dbReference type="ARBA" id="ARBA00022833"/>
    </source>
</evidence>
<name>A0A914X2V8_9BILA</name>
<dbReference type="WBParaSite" id="PSAMB.scaffold57size91771.g1457.t1">
    <property type="protein sequence ID" value="PSAMB.scaffold57size91771.g1457.t1"/>
    <property type="gene ID" value="PSAMB.scaffold57size91771.g1457"/>
</dbReference>
<dbReference type="Pfam" id="PF04500">
    <property type="entry name" value="FLYWCH"/>
    <property type="match status" value="1"/>
</dbReference>
<evidence type="ECO:0000313" key="7">
    <source>
        <dbReference type="WBParaSite" id="PSAMB.scaffold57size91771.g1457.t1"/>
    </source>
</evidence>
<keyword evidence="3" id="KW-0862">Zinc</keyword>
<dbReference type="InterPro" id="IPR007588">
    <property type="entry name" value="Znf_FLYWCH"/>
</dbReference>